<dbReference type="Pfam" id="PF03702">
    <property type="entry name" value="AnmK"/>
    <property type="match status" value="1"/>
</dbReference>
<dbReference type="GO" id="GO:0006040">
    <property type="term" value="P:amino sugar metabolic process"/>
    <property type="evidence" value="ECO:0007669"/>
    <property type="project" value="InterPro"/>
</dbReference>
<dbReference type="NCBIfam" id="NF007144">
    <property type="entry name" value="PRK09585.2-3"/>
    <property type="match status" value="1"/>
</dbReference>
<dbReference type="GO" id="GO:0005524">
    <property type="term" value="F:ATP binding"/>
    <property type="evidence" value="ECO:0007669"/>
    <property type="project" value="InterPro"/>
</dbReference>
<dbReference type="PANTHER" id="PTHR30605">
    <property type="entry name" value="ANHYDRO-N-ACETYLMURAMIC ACID KINASE"/>
    <property type="match status" value="1"/>
</dbReference>
<dbReference type="SUPFAM" id="SSF53067">
    <property type="entry name" value="Actin-like ATPase domain"/>
    <property type="match status" value="1"/>
</dbReference>
<dbReference type="OrthoDB" id="9763949at2"/>
<accession>A0A238X4L8</accession>
<protein>
    <submittedName>
        <fullName evidence="1">Anhydro-N-acetylmuramic acid kinase</fullName>
    </submittedName>
</protein>
<proteinExistence type="predicted"/>
<dbReference type="PANTHER" id="PTHR30605:SF0">
    <property type="entry name" value="ANHYDRO-N-ACETYLMURAMIC ACID KINASE"/>
    <property type="match status" value="1"/>
</dbReference>
<name>A0A238X4L8_9FLAO</name>
<dbReference type="Gene3D" id="3.30.420.40">
    <property type="match status" value="2"/>
</dbReference>
<dbReference type="RefSeq" id="WP_089381477.1">
    <property type="nucleotide sequence ID" value="NZ_FZNT01000004.1"/>
</dbReference>
<dbReference type="GO" id="GO:0009254">
    <property type="term" value="P:peptidoglycan turnover"/>
    <property type="evidence" value="ECO:0007669"/>
    <property type="project" value="InterPro"/>
</dbReference>
<dbReference type="AlphaFoldDB" id="A0A238X4L8"/>
<sequence>MDIKCWNVIGLMSGTSLDGVDIIFVRIFKKEGKYDFKLIQAETIPYSTVWENNLRNAFSASKEEIEKLDISYGNYLGEVVNTFVEKNHISAIDFIASHGHTIFHKPNEGYTLQIGDGETLRDTTGLKVICDFRTQDVNLGGQGAPLVPIGDQLLFSDYEYCLNLGGFANISFEKNKERIAFDICPVNIVMNHYVKQLGFDFDNNGDIARSGKINENLLEELNNLPFYRASIPKSLGFEFVTTTIFPIIQKYHLNIADILRTFIAHSVIQISNSLNNSNSSKVLTTGGGAFNVFLISELKKATNCTIIIPSEEIIDNKEALIFALLGVLRSENQVNCLSSVTGAAKDHSSGKIFNISE</sequence>
<dbReference type="InterPro" id="IPR005338">
    <property type="entry name" value="Anhydro_N_Ac-Mur_kinase"/>
</dbReference>
<gene>
    <name evidence="1" type="ORF">SAMN06265371_104384</name>
</gene>
<dbReference type="GO" id="GO:0016773">
    <property type="term" value="F:phosphotransferase activity, alcohol group as acceptor"/>
    <property type="evidence" value="ECO:0007669"/>
    <property type="project" value="InterPro"/>
</dbReference>
<dbReference type="GO" id="GO:0016301">
    <property type="term" value="F:kinase activity"/>
    <property type="evidence" value="ECO:0007669"/>
    <property type="project" value="UniProtKB-KW"/>
</dbReference>
<keyword evidence="1" id="KW-0808">Transferase</keyword>
<dbReference type="InterPro" id="IPR043129">
    <property type="entry name" value="ATPase_NBD"/>
</dbReference>
<evidence type="ECO:0000313" key="1">
    <source>
        <dbReference type="EMBL" id="SNR53533.1"/>
    </source>
</evidence>
<dbReference type="Proteomes" id="UP000198384">
    <property type="component" value="Unassembled WGS sequence"/>
</dbReference>
<organism evidence="1 2">
    <name type="scientific">Lutibacter agarilyticus</name>
    <dbReference type="NCBI Taxonomy" id="1109740"/>
    <lineage>
        <taxon>Bacteria</taxon>
        <taxon>Pseudomonadati</taxon>
        <taxon>Bacteroidota</taxon>
        <taxon>Flavobacteriia</taxon>
        <taxon>Flavobacteriales</taxon>
        <taxon>Flavobacteriaceae</taxon>
        <taxon>Lutibacter</taxon>
    </lineage>
</organism>
<keyword evidence="2" id="KW-1185">Reference proteome</keyword>
<evidence type="ECO:0000313" key="2">
    <source>
        <dbReference type="Proteomes" id="UP000198384"/>
    </source>
</evidence>
<reference evidence="1 2" key="1">
    <citation type="submission" date="2017-06" db="EMBL/GenBank/DDBJ databases">
        <authorList>
            <person name="Kim H.J."/>
            <person name="Triplett B.A."/>
        </authorList>
    </citation>
    <scope>NUCLEOTIDE SEQUENCE [LARGE SCALE GENOMIC DNA]</scope>
    <source>
        <strain evidence="1 2">DSM 29150</strain>
    </source>
</reference>
<keyword evidence="1" id="KW-0418">Kinase</keyword>
<dbReference type="EMBL" id="FZNT01000004">
    <property type="protein sequence ID" value="SNR53533.1"/>
    <property type="molecule type" value="Genomic_DNA"/>
</dbReference>